<dbReference type="GO" id="GO:0004222">
    <property type="term" value="F:metalloendopeptidase activity"/>
    <property type="evidence" value="ECO:0007669"/>
    <property type="project" value="TreeGrafter"/>
</dbReference>
<feature type="domain" description="M23ase beta-sheet core" evidence="3">
    <location>
        <begin position="276"/>
        <end position="365"/>
    </location>
</feature>
<organism evidence="4 5">
    <name type="scientific">Sphingomonas ginsenosidimutans</name>
    <dbReference type="NCBI Taxonomy" id="862134"/>
    <lineage>
        <taxon>Bacteria</taxon>
        <taxon>Pseudomonadati</taxon>
        <taxon>Pseudomonadota</taxon>
        <taxon>Alphaproteobacteria</taxon>
        <taxon>Sphingomonadales</taxon>
        <taxon>Sphingomonadaceae</taxon>
        <taxon>Sphingomonas</taxon>
    </lineage>
</organism>
<dbReference type="InterPro" id="IPR011055">
    <property type="entry name" value="Dup_hybrid_motif"/>
</dbReference>
<dbReference type="Proteomes" id="UP000218784">
    <property type="component" value="Unassembled WGS sequence"/>
</dbReference>
<keyword evidence="1 2" id="KW-0732">Signal</keyword>
<accession>A0A2A4HZV8</accession>
<evidence type="ECO:0000256" key="2">
    <source>
        <dbReference type="SAM" id="SignalP"/>
    </source>
</evidence>
<name>A0A2A4HZV8_9SPHN</name>
<feature type="signal peptide" evidence="2">
    <location>
        <begin position="1"/>
        <end position="21"/>
    </location>
</feature>
<reference evidence="4 5" key="1">
    <citation type="submission" date="2017-09" db="EMBL/GenBank/DDBJ databases">
        <title>Sphingomonas ginsenosidimutans KACC 14949, whole genome shotgun sequence.</title>
        <authorList>
            <person name="Feng G."/>
            <person name="Zhu H."/>
        </authorList>
    </citation>
    <scope>NUCLEOTIDE SEQUENCE [LARGE SCALE GENOMIC DNA]</scope>
    <source>
        <strain evidence="4 5">KACC 14949</strain>
    </source>
</reference>
<dbReference type="EMBL" id="NWVD01000001">
    <property type="protein sequence ID" value="PCG10066.1"/>
    <property type="molecule type" value="Genomic_DNA"/>
</dbReference>
<dbReference type="CDD" id="cd12797">
    <property type="entry name" value="M23_peptidase"/>
    <property type="match status" value="1"/>
</dbReference>
<evidence type="ECO:0000313" key="4">
    <source>
        <dbReference type="EMBL" id="PCG10066.1"/>
    </source>
</evidence>
<evidence type="ECO:0000256" key="1">
    <source>
        <dbReference type="ARBA" id="ARBA00022729"/>
    </source>
</evidence>
<sequence>MRARRVIVPAAAMLAIVAAGAATAYSAADLRGAKAAVVAAQRRAAVLDARADRTADPAERARLQTQAVAARVDAAEAEVTAGRVRRGLIDTLLTARRAALAEQQGPVAQLLATLTSLARRPAVATLTQPGSIDDLVHVQAVLSRTLPAVEARTAALRGELAQARALRASAGVAARELEAGRAGLMEARAQLAMLTDRDEGDDARALALGEAARDAVDRLAAVGGGQAVLGELIALPGPPVARAAPGAAASPAAYRLPVDGRLVTGLGELSDNGVKARGLTFAVAPGAAVIAPAGGRIVFARPFRSYGGVVIIDHGDGWTTLLTGLGALAVRRGQAVAPGAAIGRAAVNDGAHVTVELRRQGVPMDIAQLVG</sequence>
<comment type="caution">
    <text evidence="4">The sequence shown here is derived from an EMBL/GenBank/DDBJ whole genome shotgun (WGS) entry which is preliminary data.</text>
</comment>
<dbReference type="PANTHER" id="PTHR21666:SF289">
    <property type="entry name" value="L-ALA--D-GLU ENDOPEPTIDASE"/>
    <property type="match status" value="1"/>
</dbReference>
<dbReference type="Gene3D" id="2.70.70.10">
    <property type="entry name" value="Glucose Permease (Domain IIA)"/>
    <property type="match status" value="1"/>
</dbReference>
<dbReference type="Pfam" id="PF01551">
    <property type="entry name" value="Peptidase_M23"/>
    <property type="match status" value="1"/>
</dbReference>
<dbReference type="InterPro" id="IPR050570">
    <property type="entry name" value="Cell_wall_metabolism_enzyme"/>
</dbReference>
<dbReference type="PANTHER" id="PTHR21666">
    <property type="entry name" value="PEPTIDASE-RELATED"/>
    <property type="match status" value="1"/>
</dbReference>
<evidence type="ECO:0000259" key="3">
    <source>
        <dbReference type="Pfam" id="PF01551"/>
    </source>
</evidence>
<keyword evidence="5" id="KW-1185">Reference proteome</keyword>
<dbReference type="AlphaFoldDB" id="A0A2A4HZV8"/>
<gene>
    <name evidence="4" type="ORF">COA17_00945</name>
</gene>
<protein>
    <submittedName>
        <fullName evidence="4">Metalloendopeptidase</fullName>
    </submittedName>
</protein>
<dbReference type="SUPFAM" id="SSF51261">
    <property type="entry name" value="Duplicated hybrid motif"/>
    <property type="match status" value="1"/>
</dbReference>
<proteinExistence type="predicted"/>
<evidence type="ECO:0000313" key="5">
    <source>
        <dbReference type="Proteomes" id="UP000218784"/>
    </source>
</evidence>
<dbReference type="InterPro" id="IPR016047">
    <property type="entry name" value="M23ase_b-sheet_dom"/>
</dbReference>
<feature type="chain" id="PRO_5012675231" evidence="2">
    <location>
        <begin position="22"/>
        <end position="371"/>
    </location>
</feature>
<dbReference type="RefSeq" id="WP_096609581.1">
    <property type="nucleotide sequence ID" value="NZ_NWVD01000001.1"/>
</dbReference>